<organism evidence="2 3">
    <name type="scientific">Candidatus Olsenella excrementavium</name>
    <dbReference type="NCBI Taxonomy" id="2838709"/>
    <lineage>
        <taxon>Bacteria</taxon>
        <taxon>Bacillati</taxon>
        <taxon>Actinomycetota</taxon>
        <taxon>Coriobacteriia</taxon>
        <taxon>Coriobacteriales</taxon>
        <taxon>Atopobiaceae</taxon>
        <taxon>Olsenella</taxon>
    </lineage>
</organism>
<dbReference type="InterPro" id="IPR032466">
    <property type="entry name" value="Metal_Hydrolase"/>
</dbReference>
<dbReference type="Gene3D" id="3.20.20.140">
    <property type="entry name" value="Metal-dependent hydrolases"/>
    <property type="match status" value="1"/>
</dbReference>
<dbReference type="EMBL" id="DXCP01000031">
    <property type="protein sequence ID" value="HIY79583.1"/>
    <property type="molecule type" value="Genomic_DNA"/>
</dbReference>
<reference evidence="2" key="1">
    <citation type="journal article" date="2021" name="PeerJ">
        <title>Extensive microbial diversity within the chicken gut microbiome revealed by metagenomics and culture.</title>
        <authorList>
            <person name="Gilroy R."/>
            <person name="Ravi A."/>
            <person name="Getino M."/>
            <person name="Pursley I."/>
            <person name="Horton D.L."/>
            <person name="Alikhan N.F."/>
            <person name="Baker D."/>
            <person name="Gharbi K."/>
            <person name="Hall N."/>
            <person name="Watson M."/>
            <person name="Adriaenssens E.M."/>
            <person name="Foster-Nyarko E."/>
            <person name="Jarju S."/>
            <person name="Secka A."/>
            <person name="Antonio M."/>
            <person name="Oren A."/>
            <person name="Chaudhuri R.R."/>
            <person name="La Ragione R."/>
            <person name="Hildebrand F."/>
            <person name="Pallen M.J."/>
        </authorList>
    </citation>
    <scope>NUCLEOTIDE SEQUENCE</scope>
    <source>
        <strain evidence="2">ChiHjej10B9-743</strain>
    </source>
</reference>
<comment type="caution">
    <text evidence="2">The sequence shown here is derived from an EMBL/GenBank/DDBJ whole genome shotgun (WGS) entry which is preliminary data.</text>
</comment>
<dbReference type="PANTHER" id="PTHR46124:SF3">
    <property type="entry name" value="HYDROLASE"/>
    <property type="match status" value="1"/>
</dbReference>
<reference evidence="2" key="2">
    <citation type="submission" date="2021-04" db="EMBL/GenBank/DDBJ databases">
        <authorList>
            <person name="Gilroy R."/>
        </authorList>
    </citation>
    <scope>NUCLEOTIDE SEQUENCE</scope>
    <source>
        <strain evidence="2">ChiHjej10B9-743</strain>
    </source>
</reference>
<dbReference type="Pfam" id="PF01026">
    <property type="entry name" value="TatD_DNase"/>
    <property type="match status" value="1"/>
</dbReference>
<evidence type="ECO:0000313" key="2">
    <source>
        <dbReference type="EMBL" id="HIY79583.1"/>
    </source>
</evidence>
<proteinExistence type="predicted"/>
<dbReference type="Proteomes" id="UP000824133">
    <property type="component" value="Unassembled WGS sequence"/>
</dbReference>
<sequence>MHCHLGWFEDPVRTARDAAAGGAGLFAVTVTPREYQDVAGLFQAEKNVRLGAGLHPWWVRDAADADALLDLLPETRFVGEIGLDASARHVSTWDAQLAAFERICAACAQTSDTAAPKVLSIHAVRSAGAVLDVLERTGAATSCRCVLHWFSGSSEELWRAVELGCSFSLGERALGTRRGREYARILPAERLLSETDLPESPNAPGGASAVLASLNRVVTSVATVRDASPEEVRRLFAINAAALLDV</sequence>
<gene>
    <name evidence="2" type="ORF">IAA42_04010</name>
</gene>
<keyword evidence="2" id="KW-0378">Hydrolase</keyword>
<feature type="binding site" evidence="1">
    <location>
        <position position="2"/>
    </location>
    <ligand>
        <name>a divalent metal cation</name>
        <dbReference type="ChEBI" id="CHEBI:60240"/>
        <label>1</label>
    </ligand>
</feature>
<dbReference type="GO" id="GO:0046872">
    <property type="term" value="F:metal ion binding"/>
    <property type="evidence" value="ECO:0007669"/>
    <property type="project" value="UniProtKB-KW"/>
</dbReference>
<dbReference type="PIRSF" id="PIRSF005902">
    <property type="entry name" value="DNase_TatD"/>
    <property type="match status" value="1"/>
</dbReference>
<accession>A0A9D1ZDY8</accession>
<dbReference type="InterPro" id="IPR001130">
    <property type="entry name" value="TatD-like"/>
</dbReference>
<protein>
    <submittedName>
        <fullName evidence="2">TatD family hydrolase</fullName>
    </submittedName>
</protein>
<dbReference type="PANTHER" id="PTHR46124">
    <property type="entry name" value="D-AMINOACYL-TRNA DEACYLASE"/>
    <property type="match status" value="1"/>
</dbReference>
<dbReference type="GO" id="GO:0016788">
    <property type="term" value="F:hydrolase activity, acting on ester bonds"/>
    <property type="evidence" value="ECO:0007669"/>
    <property type="project" value="InterPro"/>
</dbReference>
<name>A0A9D1ZDY8_9ACTN</name>
<keyword evidence="1" id="KW-0479">Metal-binding</keyword>
<evidence type="ECO:0000313" key="3">
    <source>
        <dbReference type="Proteomes" id="UP000824133"/>
    </source>
</evidence>
<feature type="binding site" evidence="1">
    <location>
        <position position="4"/>
    </location>
    <ligand>
        <name>a divalent metal cation</name>
        <dbReference type="ChEBI" id="CHEBI:60240"/>
        <label>1</label>
    </ligand>
</feature>
<feature type="binding site" evidence="1">
    <location>
        <position position="122"/>
    </location>
    <ligand>
        <name>a divalent metal cation</name>
        <dbReference type="ChEBI" id="CHEBI:60240"/>
        <label>2</label>
    </ligand>
</feature>
<dbReference type="SUPFAM" id="SSF51556">
    <property type="entry name" value="Metallo-dependent hydrolases"/>
    <property type="match status" value="1"/>
</dbReference>
<dbReference type="AlphaFoldDB" id="A0A9D1ZDY8"/>
<feature type="binding site" evidence="1">
    <location>
        <position position="148"/>
    </location>
    <ligand>
        <name>a divalent metal cation</name>
        <dbReference type="ChEBI" id="CHEBI:60240"/>
        <label>2</label>
    </ligand>
</feature>
<dbReference type="GO" id="GO:0005829">
    <property type="term" value="C:cytosol"/>
    <property type="evidence" value="ECO:0007669"/>
    <property type="project" value="TreeGrafter"/>
</dbReference>
<feature type="binding site" evidence="1">
    <location>
        <position position="196"/>
    </location>
    <ligand>
        <name>a divalent metal cation</name>
        <dbReference type="ChEBI" id="CHEBI:60240"/>
        <label>1</label>
    </ligand>
</feature>
<feature type="binding site" evidence="1">
    <location>
        <position position="80"/>
    </location>
    <ligand>
        <name>a divalent metal cation</name>
        <dbReference type="ChEBI" id="CHEBI:60240"/>
        <label>1</label>
    </ligand>
</feature>
<evidence type="ECO:0000256" key="1">
    <source>
        <dbReference type="PIRSR" id="PIRSR005902-1"/>
    </source>
</evidence>